<accession>A0A6V7UH77</accession>
<dbReference type="EMBL" id="CAJEWN010000067">
    <property type="protein sequence ID" value="CAD2157702.1"/>
    <property type="molecule type" value="Genomic_DNA"/>
</dbReference>
<name>A0A6V7UH77_MELEN</name>
<sequence length="49" mass="5554">MDTIISPCFLSGQTQGCLLRSEEDSRSMKIFTVNSEPPSPFLHYILHLN</sequence>
<dbReference type="AlphaFoldDB" id="A0A6V7UH77"/>
<protein>
    <submittedName>
        <fullName evidence="1">Uncharacterized protein</fullName>
    </submittedName>
</protein>
<proteinExistence type="predicted"/>
<evidence type="ECO:0000313" key="1">
    <source>
        <dbReference type="EMBL" id="CAD2157702.1"/>
    </source>
</evidence>
<gene>
    <name evidence="1" type="ORF">MENT_LOCUS12763</name>
</gene>
<comment type="caution">
    <text evidence="1">The sequence shown here is derived from an EMBL/GenBank/DDBJ whole genome shotgun (WGS) entry which is preliminary data.</text>
</comment>
<organism evidence="1 2">
    <name type="scientific">Meloidogyne enterolobii</name>
    <name type="common">Root-knot nematode worm</name>
    <name type="synonym">Meloidogyne mayaguensis</name>
    <dbReference type="NCBI Taxonomy" id="390850"/>
    <lineage>
        <taxon>Eukaryota</taxon>
        <taxon>Metazoa</taxon>
        <taxon>Ecdysozoa</taxon>
        <taxon>Nematoda</taxon>
        <taxon>Chromadorea</taxon>
        <taxon>Rhabditida</taxon>
        <taxon>Tylenchina</taxon>
        <taxon>Tylenchomorpha</taxon>
        <taxon>Tylenchoidea</taxon>
        <taxon>Meloidogynidae</taxon>
        <taxon>Meloidogyninae</taxon>
        <taxon>Meloidogyne</taxon>
    </lineage>
</organism>
<dbReference type="Proteomes" id="UP000580250">
    <property type="component" value="Unassembled WGS sequence"/>
</dbReference>
<evidence type="ECO:0000313" key="2">
    <source>
        <dbReference type="Proteomes" id="UP000580250"/>
    </source>
</evidence>
<reference evidence="1 2" key="1">
    <citation type="submission" date="2020-08" db="EMBL/GenBank/DDBJ databases">
        <authorList>
            <person name="Koutsovoulos G."/>
            <person name="Danchin GJ E."/>
        </authorList>
    </citation>
    <scope>NUCLEOTIDE SEQUENCE [LARGE SCALE GENOMIC DNA]</scope>
</reference>